<dbReference type="InterPro" id="IPR022128">
    <property type="entry name" value="FhaA_N"/>
</dbReference>
<proteinExistence type="predicted"/>
<dbReference type="Pfam" id="PF12401">
    <property type="entry name" value="FhaA_N"/>
    <property type="match status" value="1"/>
</dbReference>
<dbReference type="InterPro" id="IPR000253">
    <property type="entry name" value="FHA_dom"/>
</dbReference>
<name>A0A2S0WMT9_9ACTN</name>
<reference evidence="2" key="1">
    <citation type="submission" date="2018-01" db="EMBL/GenBank/DDBJ databases">
        <authorList>
            <person name="Li J."/>
        </authorList>
    </citation>
    <scope>NUCLEOTIDE SEQUENCE [LARGE SCALE GENOMIC DNA]</scope>
    <source>
        <strain evidence="2">592</strain>
    </source>
</reference>
<dbReference type="Pfam" id="PF00498">
    <property type="entry name" value="FHA"/>
    <property type="match status" value="1"/>
</dbReference>
<dbReference type="Gene3D" id="2.60.200.20">
    <property type="match status" value="1"/>
</dbReference>
<dbReference type="AlphaFoldDB" id="A0A2S0WMT9"/>
<dbReference type="SMART" id="SM00240">
    <property type="entry name" value="FHA"/>
    <property type="match status" value="1"/>
</dbReference>
<protein>
    <submittedName>
        <fullName evidence="1">Uncharacterized protein</fullName>
    </submittedName>
</protein>
<accession>A0A5F2EVQ4</accession>
<dbReference type="SUPFAM" id="SSF49879">
    <property type="entry name" value="SMAD/FHA domain"/>
    <property type="match status" value="1"/>
</dbReference>
<evidence type="ECO:0000313" key="2">
    <source>
        <dbReference type="Proteomes" id="UP000244384"/>
    </source>
</evidence>
<evidence type="ECO:0000313" key="1">
    <source>
        <dbReference type="EMBL" id="AWB92669.1"/>
    </source>
</evidence>
<dbReference type="InterPro" id="IPR008984">
    <property type="entry name" value="SMAD_FHA_dom_sf"/>
</dbReference>
<dbReference type="InterPro" id="IPR042287">
    <property type="entry name" value="FhaA_N_sf"/>
</dbReference>
<dbReference type="PROSITE" id="PS50006">
    <property type="entry name" value="FHA_DOMAIN"/>
    <property type="match status" value="1"/>
</dbReference>
<keyword evidence="2" id="KW-1185">Reference proteome</keyword>
<dbReference type="Gene3D" id="3.30.2320.60">
    <property type="entry name" value="FhaA, phosphopeptide-binding domain (DUF3662)"/>
    <property type="match status" value="1"/>
</dbReference>
<gene>
    <name evidence="1" type="ORF">C3E78_10915</name>
</gene>
<dbReference type="CDD" id="cd00060">
    <property type="entry name" value="FHA"/>
    <property type="match status" value="1"/>
</dbReference>
<dbReference type="KEGG" id="aez:C3E78_10915"/>
<accession>A0A2S0WMT9</accession>
<dbReference type="Proteomes" id="UP000244384">
    <property type="component" value="Chromosome"/>
</dbReference>
<sequence>MCSTGAPPLTLTVWNVFRASSTRAADDPDDDAMGTLSALTVNLLIVVIFVAVVYVALRVAQSIFGTSSKKAAATEVAAKLVSYPTGSSAVLRRRFVRALTAQHVVMPSGERLAFGDLTVRVAPEDLERLDPDGDLDRLGEDGARLYAAHAERSGWAVPRQVHVTVEVDPGLRSGWIPPARGSGRAEPAQREPKPAVGWDAVPAATPVAHQPVAHQPVAQEPALRPAKVQPAFDPDATVNYPALVRDLDDAAPTMNVSSGLRLQRDGRTYTIQRAGAVLGRLPESPITFAEPEVSYRHLAIRLQGVQWQVKDLGSTNGTTIDGRRIDGDDWTTLEEGSVIGLAGVRVTASIDSAGTVHLQGVSRR</sequence>
<organism evidence="1 2">
    <name type="scientific">Aeromicrobium chenweiae</name>
    <dbReference type="NCBI Taxonomy" id="2079793"/>
    <lineage>
        <taxon>Bacteria</taxon>
        <taxon>Bacillati</taxon>
        <taxon>Actinomycetota</taxon>
        <taxon>Actinomycetes</taxon>
        <taxon>Propionibacteriales</taxon>
        <taxon>Nocardioidaceae</taxon>
        <taxon>Aeromicrobium</taxon>
    </lineage>
</organism>
<dbReference type="EMBL" id="CP026952">
    <property type="protein sequence ID" value="AWB92669.1"/>
    <property type="molecule type" value="Genomic_DNA"/>
</dbReference>